<feature type="region of interest" description="Disordered" evidence="1">
    <location>
        <begin position="478"/>
        <end position="1005"/>
    </location>
</feature>
<feature type="region of interest" description="Disordered" evidence="1">
    <location>
        <begin position="1492"/>
        <end position="1595"/>
    </location>
</feature>
<feature type="compositionally biased region" description="Polar residues" evidence="1">
    <location>
        <begin position="519"/>
        <end position="539"/>
    </location>
</feature>
<protein>
    <submittedName>
        <fullName evidence="2">Uncharacterized protein</fullName>
    </submittedName>
</protein>
<feature type="compositionally biased region" description="Basic and acidic residues" evidence="1">
    <location>
        <begin position="763"/>
        <end position="792"/>
    </location>
</feature>
<feature type="compositionally biased region" description="Basic and acidic residues" evidence="1">
    <location>
        <begin position="569"/>
        <end position="580"/>
    </location>
</feature>
<feature type="compositionally biased region" description="Polar residues" evidence="1">
    <location>
        <begin position="592"/>
        <end position="622"/>
    </location>
</feature>
<dbReference type="Proteomes" id="UP001157974">
    <property type="component" value="Unassembled WGS sequence"/>
</dbReference>
<feature type="compositionally biased region" description="Low complexity" evidence="1">
    <location>
        <begin position="799"/>
        <end position="810"/>
    </location>
</feature>
<keyword evidence="3" id="KW-1185">Reference proteome</keyword>
<feature type="compositionally biased region" description="Basic and acidic residues" evidence="1">
    <location>
        <begin position="882"/>
        <end position="892"/>
    </location>
</feature>
<feature type="compositionally biased region" description="Low complexity" evidence="1">
    <location>
        <begin position="434"/>
        <end position="449"/>
    </location>
</feature>
<gene>
    <name evidence="2" type="ORF">NDN08_003872</name>
</gene>
<feature type="compositionally biased region" description="Basic and acidic residues" evidence="1">
    <location>
        <begin position="961"/>
        <end position="970"/>
    </location>
</feature>
<feature type="compositionally biased region" description="Basic residues" evidence="1">
    <location>
        <begin position="1586"/>
        <end position="1595"/>
    </location>
</feature>
<name>A0AAV8UJM2_9RHOD</name>
<feature type="compositionally biased region" description="Basic and acidic residues" evidence="1">
    <location>
        <begin position="658"/>
        <end position="714"/>
    </location>
</feature>
<feature type="region of interest" description="Disordered" evidence="1">
    <location>
        <begin position="430"/>
        <end position="463"/>
    </location>
</feature>
<feature type="compositionally biased region" description="Polar residues" evidence="1">
    <location>
        <begin position="941"/>
        <end position="960"/>
    </location>
</feature>
<evidence type="ECO:0000313" key="3">
    <source>
        <dbReference type="Proteomes" id="UP001157974"/>
    </source>
</evidence>
<accession>A0AAV8UJM2</accession>
<reference evidence="2 3" key="1">
    <citation type="journal article" date="2023" name="Nat. Commun.">
        <title>Origin of minicircular mitochondrial genomes in red algae.</title>
        <authorList>
            <person name="Lee Y."/>
            <person name="Cho C.H."/>
            <person name="Lee Y.M."/>
            <person name="Park S.I."/>
            <person name="Yang J.H."/>
            <person name="West J.A."/>
            <person name="Bhattacharya D."/>
            <person name="Yoon H.S."/>
        </authorList>
    </citation>
    <scope>NUCLEOTIDE SEQUENCE [LARGE SCALE GENOMIC DNA]</scope>
    <source>
        <strain evidence="2 3">CCMP1338</strain>
        <tissue evidence="2">Whole cell</tissue>
    </source>
</reference>
<feature type="compositionally biased region" description="Polar residues" evidence="1">
    <location>
        <begin position="900"/>
        <end position="911"/>
    </location>
</feature>
<evidence type="ECO:0000313" key="2">
    <source>
        <dbReference type="EMBL" id="KAJ8901666.1"/>
    </source>
</evidence>
<feature type="compositionally biased region" description="Basic and acidic residues" evidence="1">
    <location>
        <begin position="75"/>
        <end position="85"/>
    </location>
</feature>
<sequence>MDDLRNNLDDAESHAEGEEGEIDENLRSASVGEDVRDVAQESSELQPSTPADPGERSAPLADDPGPASGSGMLSHSEEIQEHIQEADGAATRTMDKLLGTMTQATEPGGEPNQHKTDANHAEPPAPERRLSGAGGATEAEAPNSNETHVPKAEMMSAVQPLSYDARLGTAKTEPGAAESPTENPKPELNAEELKQLQAYQRILSLEPGRERKPDRELWKLQVCVEQAPVLLLWAAAVARTRGYDWYSALNLAEGVRLFHVMTPGARQQALDECNQFKVDPSVRAVGEVVFIEIMGIPVKTLKTAFVDHTTYRVVHLSRRVTAKKVDNFIKINFGDQLPMVYDTMMMCLEKWPSSTLNSGRSTYSAFHHFSPPATRGGAGMLKIAKILTVRDQLSYLTKVHRAPPEQSEPPGTTQTLNLPEAMLQLTGEAAAVDPAQSASSSLPPLSSLADHGPASSMTISGTYSAGPAEMSIQEGTTTNVGGAEEQHGARTSATIGQTDSSGGMNEQPAMQPGHITPTEPGQTGSATEGGINSQTNLATSVREDHPSVGLVPGGTGVDIAQRGDQAASEESKSSRRERSMRATRAAGLHQPVSDSRGPTTSKGLTSIGQGRSQTVPSFSTVHGLQESREPTASAGSRGRTDGQMGLQPMLDQQVSPEQPRDDLRPSSETKAEDTLATREELGKSPEGKSAEEPAREESKIELPTTERVEARQEPPDAPTIAQDSGRVEAGVESRSNSPEKRRRTPPLDGGSARRGAEMQGAPFEHKGGEREQAEVKREPLTRLSDGDVEVRQRQQNTPRGSGRASNAGSSLTLAVEDKTGGAESSGASGPLLFSEGGMRISRRSRPAAARGEPKGSLNLKIENDLASSSIPKKPVENISGASHKDESGRNSKETGLGKGTSANNSRGSNPEISDEAKRAVRVMHARGPVSPARLSGAPTATEASRTASKIQQIAQDSSAELSHKETENKSRSLSPSRLSSKANSVETAPGRVQMRKLPESPLSDGRTVALRRQAVSDSEGVGVAERLSSVVWKENSSNPARKPRRGMDHIDVQLPREPGQRKLYKSDVVNLKVQAKRSAVLILWGAAVAMERGFDWNSSLSLALAAGYFHGQTLIATSLANPFSVLSDPDKQERDGEAGLGYKEVHIVGARIKARTFLTQDANNYKNLRAIDLETDDVLPAVAYKILLEAFGKDLSTTYSAMRMLASAMPESLLEDEKSTYDAYLLFRPDVASESVREGFAPWLRSEYLARLRDHFLDGGRSTEGIDFPSTRPGFPPLAGYEVAEEEQGLFESPTIRLVSTAVLKLNVRASRLAMTVLWGAVVAKKMGFDWTSSMSLGFGCATWLGLEKRSGRFKPKKAKKEGYTFSVLELLGVRILTLMLDGEGKKGFAVFSEGSIISARYVKVYLTNHFGDNLPYVFNAMHQLAASMPMKAIKSGEAAYYAYILFCREGLEPQDNSRGQIVPSTINLEVMDDLRKAYEAGIDRPYLRMRSHEATESSAGSLRKRGFDSEESNSSRILERRSSDISGAVSMTGSVGGEESAGGIDTGRHSAGGWRSEQSEIDSPGRRSAGGWESEGNDRPDRREGRYRKRPRIT</sequence>
<dbReference type="EMBL" id="JAMWBK010000010">
    <property type="protein sequence ID" value="KAJ8901666.1"/>
    <property type="molecule type" value="Genomic_DNA"/>
</dbReference>
<feature type="compositionally biased region" description="Basic and acidic residues" evidence="1">
    <location>
        <begin position="112"/>
        <end position="130"/>
    </location>
</feature>
<feature type="compositionally biased region" description="Polar residues" evidence="1">
    <location>
        <begin position="40"/>
        <end position="49"/>
    </location>
</feature>
<organism evidence="2 3">
    <name type="scientific">Rhodosorus marinus</name>
    <dbReference type="NCBI Taxonomy" id="101924"/>
    <lineage>
        <taxon>Eukaryota</taxon>
        <taxon>Rhodophyta</taxon>
        <taxon>Stylonematophyceae</taxon>
        <taxon>Stylonematales</taxon>
        <taxon>Stylonemataceae</taxon>
        <taxon>Rhodosorus</taxon>
    </lineage>
</organism>
<feature type="region of interest" description="Disordered" evidence="1">
    <location>
        <begin position="1"/>
        <end position="149"/>
    </location>
</feature>
<evidence type="ECO:0000256" key="1">
    <source>
        <dbReference type="SAM" id="MobiDB-lite"/>
    </source>
</evidence>
<feature type="compositionally biased region" description="Polar residues" evidence="1">
    <location>
        <begin position="489"/>
        <end position="504"/>
    </location>
</feature>
<comment type="caution">
    <text evidence="2">The sequence shown here is derived from an EMBL/GenBank/DDBJ whole genome shotgun (WGS) entry which is preliminary data.</text>
</comment>
<proteinExistence type="predicted"/>
<feature type="compositionally biased region" description="Low complexity" evidence="1">
    <location>
        <begin position="971"/>
        <end position="984"/>
    </location>
</feature>
<feature type="compositionally biased region" description="Basic and acidic residues" evidence="1">
    <location>
        <begin position="1"/>
        <end position="17"/>
    </location>
</feature>